<keyword evidence="3" id="KW-1185">Reference proteome</keyword>
<reference evidence="2 3" key="1">
    <citation type="submission" date="2014-06" db="EMBL/GenBank/DDBJ databases">
        <title>Evolutionary Origins and Diversification of the Mycorrhizal Mutualists.</title>
        <authorList>
            <consortium name="DOE Joint Genome Institute"/>
            <consortium name="Mycorrhizal Genomics Consortium"/>
            <person name="Kohler A."/>
            <person name="Kuo A."/>
            <person name="Nagy L.G."/>
            <person name="Floudas D."/>
            <person name="Copeland A."/>
            <person name="Barry K.W."/>
            <person name="Cichocki N."/>
            <person name="Veneault-Fourrey C."/>
            <person name="LaButti K."/>
            <person name="Lindquist E.A."/>
            <person name="Lipzen A."/>
            <person name="Lundell T."/>
            <person name="Morin E."/>
            <person name="Murat C."/>
            <person name="Riley R."/>
            <person name="Ohm R."/>
            <person name="Sun H."/>
            <person name="Tunlid A."/>
            <person name="Henrissat B."/>
            <person name="Grigoriev I.V."/>
            <person name="Hibbett D.S."/>
            <person name="Martin F."/>
        </authorList>
    </citation>
    <scope>NUCLEOTIDE SEQUENCE [LARGE SCALE GENOMIC DNA]</scope>
    <source>
        <strain evidence="2 3">FD-325 SS-3</strain>
    </source>
</reference>
<dbReference type="Proteomes" id="UP000053263">
    <property type="component" value="Unassembled WGS sequence"/>
</dbReference>
<protein>
    <submittedName>
        <fullName evidence="2">Uncharacterized protein</fullName>
    </submittedName>
</protein>
<evidence type="ECO:0000313" key="2">
    <source>
        <dbReference type="EMBL" id="KII84226.1"/>
    </source>
</evidence>
<dbReference type="EMBL" id="KN832572">
    <property type="protein sequence ID" value="KII84226.1"/>
    <property type="molecule type" value="Genomic_DNA"/>
</dbReference>
<accession>A0A0C9SKS1</accession>
<sequence>MSATALPKDSNRSNAVTSPPPAPTPATRIHPSISYTGDWVNYPPIPPAPRVERHWFYGWRIDPPRLKAWVLKVKGPIALIGFSSTYHPYVVMAQYSGYTALRSVLAVPEDITEPVDGVNYTECPGWAVSSNYSERRFWTRPSPEQLGRMVEVLGEPCWFLDGLGDPEHHYQYYM</sequence>
<name>A0A0C9SKS1_PLICR</name>
<evidence type="ECO:0000313" key="3">
    <source>
        <dbReference type="Proteomes" id="UP000053263"/>
    </source>
</evidence>
<dbReference type="HOGENOM" id="CLU_1540712_0_0_1"/>
<evidence type="ECO:0000256" key="1">
    <source>
        <dbReference type="SAM" id="MobiDB-lite"/>
    </source>
</evidence>
<dbReference type="AlphaFoldDB" id="A0A0C9SKS1"/>
<organism evidence="2 3">
    <name type="scientific">Plicaturopsis crispa FD-325 SS-3</name>
    <dbReference type="NCBI Taxonomy" id="944288"/>
    <lineage>
        <taxon>Eukaryota</taxon>
        <taxon>Fungi</taxon>
        <taxon>Dikarya</taxon>
        <taxon>Basidiomycota</taxon>
        <taxon>Agaricomycotina</taxon>
        <taxon>Agaricomycetes</taxon>
        <taxon>Agaricomycetidae</taxon>
        <taxon>Amylocorticiales</taxon>
        <taxon>Amylocorticiaceae</taxon>
        <taxon>Plicatura</taxon>
        <taxon>Plicaturopsis crispa</taxon>
    </lineage>
</organism>
<proteinExistence type="predicted"/>
<dbReference type="OrthoDB" id="2878435at2759"/>
<gene>
    <name evidence="2" type="ORF">PLICRDRAFT_46603</name>
</gene>
<feature type="region of interest" description="Disordered" evidence="1">
    <location>
        <begin position="1"/>
        <end position="27"/>
    </location>
</feature>